<evidence type="ECO:0000313" key="2">
    <source>
        <dbReference type="Proteomes" id="UP001174909"/>
    </source>
</evidence>
<dbReference type="AlphaFoldDB" id="A0AA35RSG0"/>
<reference evidence="1" key="1">
    <citation type="submission" date="2023-03" db="EMBL/GenBank/DDBJ databases">
        <authorList>
            <person name="Steffen K."/>
            <person name="Cardenas P."/>
        </authorList>
    </citation>
    <scope>NUCLEOTIDE SEQUENCE</scope>
</reference>
<gene>
    <name evidence="1" type="ORF">GBAR_LOCUS9711</name>
</gene>
<dbReference type="Proteomes" id="UP001174909">
    <property type="component" value="Unassembled WGS sequence"/>
</dbReference>
<name>A0AA35RSG0_GEOBA</name>
<dbReference type="InterPro" id="IPR011659">
    <property type="entry name" value="WD40"/>
</dbReference>
<organism evidence="1 2">
    <name type="scientific">Geodia barretti</name>
    <name type="common">Barrett's horny sponge</name>
    <dbReference type="NCBI Taxonomy" id="519541"/>
    <lineage>
        <taxon>Eukaryota</taxon>
        <taxon>Metazoa</taxon>
        <taxon>Porifera</taxon>
        <taxon>Demospongiae</taxon>
        <taxon>Heteroscleromorpha</taxon>
        <taxon>Tetractinellida</taxon>
        <taxon>Astrophorina</taxon>
        <taxon>Geodiidae</taxon>
        <taxon>Geodia</taxon>
    </lineage>
</organism>
<dbReference type="InterPro" id="IPR011042">
    <property type="entry name" value="6-blade_b-propeller_TolB-like"/>
</dbReference>
<keyword evidence="2" id="KW-1185">Reference proteome</keyword>
<dbReference type="Pfam" id="PF07676">
    <property type="entry name" value="PD40"/>
    <property type="match status" value="1"/>
</dbReference>
<dbReference type="SUPFAM" id="SSF69304">
    <property type="entry name" value="Tricorn protease N-terminal domain"/>
    <property type="match status" value="1"/>
</dbReference>
<dbReference type="Gene3D" id="2.120.10.30">
    <property type="entry name" value="TolB, C-terminal domain"/>
    <property type="match status" value="1"/>
</dbReference>
<comment type="caution">
    <text evidence="1">The sequence shown here is derived from an EMBL/GenBank/DDBJ whole genome shotgun (WGS) entry which is preliminary data.</text>
</comment>
<accession>A0AA35RSG0</accession>
<evidence type="ECO:0000313" key="1">
    <source>
        <dbReference type="EMBL" id="CAI8015736.1"/>
    </source>
</evidence>
<protein>
    <submittedName>
        <fullName evidence="1">Uncharacterized protein</fullName>
    </submittedName>
</protein>
<proteinExistence type="predicted"/>
<sequence>MRPTSDPGVNLIAFVNMDGEVMTMQPDGLGVRQISPDIEGFFTWPTWSPDANSLVYSGVVDDEGELQINLYASDNAGGGKRVVYASEPGQVGLLAQGVVHYPLWSPDSERLAFIATTSAGLSLFMDDLRDDPDARHLLDDGPLWMSWSHDSSKLAVHRGMDHFLIARGDEPTVQPLDIRAIGYRVPALHPVDDSITLRSQPAALRASVSSARLDGNRVQSITPIRSVEGEAAFLWSSTGEHLAVAEAAQYLMYRNTALPIYRGIAIVSVGLVARDRRTSSARTCLLLVAGRHEKLRSSPYQKGRER</sequence>
<dbReference type="EMBL" id="CASHTH010001466">
    <property type="protein sequence ID" value="CAI8015736.1"/>
    <property type="molecule type" value="Genomic_DNA"/>
</dbReference>